<proteinExistence type="predicted"/>
<comment type="caution">
    <text evidence="2">The sequence shown here is derived from an EMBL/GenBank/DDBJ whole genome shotgun (WGS) entry which is preliminary data.</text>
</comment>
<evidence type="ECO:0000256" key="1">
    <source>
        <dbReference type="SAM" id="MobiDB-lite"/>
    </source>
</evidence>
<evidence type="ECO:0000313" key="2">
    <source>
        <dbReference type="EMBL" id="CAG2057144.1"/>
    </source>
</evidence>
<reference evidence="2" key="1">
    <citation type="submission" date="2021-03" db="EMBL/GenBank/DDBJ databases">
        <authorList>
            <person name="Tran Van P."/>
        </authorList>
    </citation>
    <scope>NUCLEOTIDE SEQUENCE</scope>
</reference>
<keyword evidence="3" id="KW-1185">Reference proteome</keyword>
<evidence type="ECO:0000313" key="3">
    <source>
        <dbReference type="Proteomes" id="UP001153148"/>
    </source>
</evidence>
<protein>
    <submittedName>
        <fullName evidence="2">Uncharacterized protein</fullName>
    </submittedName>
</protein>
<name>A0ABN7NRF1_TIMPD</name>
<sequence>MASSKSFIKANSQTELACQHTERRLDRLESLRGSVSDVMAEDTFGPLSNVRPMGDSRDHNSVKTTSVQEELSGLIGGPLSSVTTNQVLHLTPSSPPPFPVLTALAL</sequence>
<gene>
    <name evidence="2" type="ORF">TPAB3V08_LOCUS4123</name>
</gene>
<dbReference type="Proteomes" id="UP001153148">
    <property type="component" value="Unassembled WGS sequence"/>
</dbReference>
<dbReference type="EMBL" id="CAJPIN010004931">
    <property type="protein sequence ID" value="CAG2057144.1"/>
    <property type="molecule type" value="Genomic_DNA"/>
</dbReference>
<feature type="region of interest" description="Disordered" evidence="1">
    <location>
        <begin position="43"/>
        <end position="62"/>
    </location>
</feature>
<accession>A0ABN7NRF1</accession>
<organism evidence="2 3">
    <name type="scientific">Timema podura</name>
    <name type="common">Walking stick</name>
    <dbReference type="NCBI Taxonomy" id="61482"/>
    <lineage>
        <taxon>Eukaryota</taxon>
        <taxon>Metazoa</taxon>
        <taxon>Ecdysozoa</taxon>
        <taxon>Arthropoda</taxon>
        <taxon>Hexapoda</taxon>
        <taxon>Insecta</taxon>
        <taxon>Pterygota</taxon>
        <taxon>Neoptera</taxon>
        <taxon>Polyneoptera</taxon>
        <taxon>Phasmatodea</taxon>
        <taxon>Timematodea</taxon>
        <taxon>Timematoidea</taxon>
        <taxon>Timematidae</taxon>
        <taxon>Timema</taxon>
    </lineage>
</organism>